<protein>
    <submittedName>
        <fullName evidence="1">Putative ovule protein</fullName>
    </submittedName>
</protein>
<name>A0A0V0H3E8_SOLCH</name>
<sequence>RGYDDVHGGFGFGDRNEGGVPISSSLGRMIKVFVSTARLGSENLTIQHKLLVMNLEMKRTKKRVV</sequence>
<dbReference type="AlphaFoldDB" id="A0A0V0H3E8"/>
<accession>A0A0V0H3E8</accession>
<reference evidence="1" key="1">
    <citation type="submission" date="2015-12" db="EMBL/GenBank/DDBJ databases">
        <title>Gene expression during late stages of embryo sac development: a critical building block for successful pollen-pistil interactions.</title>
        <authorList>
            <person name="Liu Y."/>
            <person name="Joly V."/>
            <person name="Sabar M."/>
            <person name="Matton D.P."/>
        </authorList>
    </citation>
    <scope>NUCLEOTIDE SEQUENCE</scope>
</reference>
<dbReference type="EMBL" id="GEDG01026841">
    <property type="protein sequence ID" value="JAP14240.1"/>
    <property type="molecule type" value="Transcribed_RNA"/>
</dbReference>
<proteinExistence type="predicted"/>
<feature type="non-terminal residue" evidence="1">
    <location>
        <position position="1"/>
    </location>
</feature>
<evidence type="ECO:0000313" key="1">
    <source>
        <dbReference type="EMBL" id="JAP14240.1"/>
    </source>
</evidence>
<organism evidence="1">
    <name type="scientific">Solanum chacoense</name>
    <name type="common">Chaco potato</name>
    <dbReference type="NCBI Taxonomy" id="4108"/>
    <lineage>
        <taxon>Eukaryota</taxon>
        <taxon>Viridiplantae</taxon>
        <taxon>Streptophyta</taxon>
        <taxon>Embryophyta</taxon>
        <taxon>Tracheophyta</taxon>
        <taxon>Spermatophyta</taxon>
        <taxon>Magnoliopsida</taxon>
        <taxon>eudicotyledons</taxon>
        <taxon>Gunneridae</taxon>
        <taxon>Pentapetalae</taxon>
        <taxon>asterids</taxon>
        <taxon>lamiids</taxon>
        <taxon>Solanales</taxon>
        <taxon>Solanaceae</taxon>
        <taxon>Solanoideae</taxon>
        <taxon>Solaneae</taxon>
        <taxon>Solanum</taxon>
    </lineage>
</organism>